<feature type="domain" description="G-protein coupled receptors family 3 profile" evidence="28">
    <location>
        <begin position="557"/>
        <end position="771"/>
    </location>
</feature>
<comment type="similarity">
    <text evidence="21">Belongs to the G-protein coupled receptor 3 family. TAS1R subfamily.</text>
</comment>
<dbReference type="GO" id="GO:0007399">
    <property type="term" value="P:nervous system development"/>
    <property type="evidence" value="ECO:0007669"/>
    <property type="project" value="UniProtKB-KW"/>
</dbReference>
<dbReference type="InterPro" id="IPR038550">
    <property type="entry name" value="GPCR_3_9-Cys_sf"/>
</dbReference>
<feature type="transmembrane region" description="Helical" evidence="26">
    <location>
        <begin position="723"/>
        <end position="740"/>
    </location>
</feature>
<dbReference type="GO" id="GO:0005886">
    <property type="term" value="C:plasma membrane"/>
    <property type="evidence" value="ECO:0007669"/>
    <property type="project" value="UniProtKB-SubCell"/>
</dbReference>
<keyword evidence="3" id="KW-0217">Developmental protein</keyword>
<dbReference type="GO" id="GO:0030154">
    <property type="term" value="P:cell differentiation"/>
    <property type="evidence" value="ECO:0007669"/>
    <property type="project" value="UniProtKB-KW"/>
</dbReference>
<evidence type="ECO:0000256" key="15">
    <source>
        <dbReference type="ARBA" id="ARBA00023163"/>
    </source>
</evidence>
<keyword evidence="12" id="KW-0297">G-protein coupled receptor</keyword>
<evidence type="ECO:0000256" key="13">
    <source>
        <dbReference type="ARBA" id="ARBA00023125"/>
    </source>
</evidence>
<feature type="compositionally biased region" description="Low complexity" evidence="25">
    <location>
        <begin position="945"/>
        <end position="956"/>
    </location>
</feature>
<dbReference type="AlphaFoldDB" id="A0ABD1KYC5"/>
<dbReference type="InterPro" id="IPR011598">
    <property type="entry name" value="bHLH_dom"/>
</dbReference>
<evidence type="ECO:0000313" key="30">
    <source>
        <dbReference type="EMBL" id="KAL2104160.1"/>
    </source>
</evidence>
<dbReference type="Pfam" id="PF00003">
    <property type="entry name" value="7tm_3"/>
    <property type="match status" value="1"/>
</dbReference>
<feature type="domain" description="BHLH" evidence="29">
    <location>
        <begin position="827"/>
        <end position="883"/>
    </location>
</feature>
<keyword evidence="6 26" id="KW-0812">Transmembrane</keyword>
<feature type="signal peptide" evidence="27">
    <location>
        <begin position="1"/>
        <end position="25"/>
    </location>
</feature>
<evidence type="ECO:0000313" key="31">
    <source>
        <dbReference type="Proteomes" id="UP001591681"/>
    </source>
</evidence>
<feature type="region of interest" description="Disordered" evidence="25">
    <location>
        <begin position="920"/>
        <end position="956"/>
    </location>
</feature>
<comment type="subcellular location">
    <subcellularLocation>
        <location evidence="2">Cell membrane</location>
        <topology evidence="2">Multi-pass membrane protein</topology>
    </subcellularLocation>
    <subcellularLocation>
        <location evidence="1">Nucleus</location>
    </subcellularLocation>
</comment>
<evidence type="ECO:0000256" key="16">
    <source>
        <dbReference type="ARBA" id="ARBA00023170"/>
    </source>
</evidence>
<feature type="transmembrane region" description="Helical" evidence="26">
    <location>
        <begin position="628"/>
        <end position="651"/>
    </location>
</feature>
<evidence type="ECO:0000256" key="26">
    <source>
        <dbReference type="SAM" id="Phobius"/>
    </source>
</evidence>
<evidence type="ECO:0000256" key="10">
    <source>
        <dbReference type="ARBA" id="ARBA00022989"/>
    </source>
</evidence>
<reference evidence="30 31" key="1">
    <citation type="submission" date="2024-09" db="EMBL/GenBank/DDBJ databases">
        <title>A chromosome-level genome assembly of Gray's grenadier anchovy, Coilia grayii.</title>
        <authorList>
            <person name="Fu Z."/>
        </authorList>
    </citation>
    <scope>NUCLEOTIDE SEQUENCE [LARGE SCALE GENOMIC DNA]</scope>
    <source>
        <strain evidence="30">G4</strain>
        <tissue evidence="30">Muscle</tissue>
    </source>
</reference>
<evidence type="ECO:0000256" key="24">
    <source>
        <dbReference type="ARBA" id="ARBA00081413"/>
    </source>
</evidence>
<dbReference type="GO" id="GO:0097150">
    <property type="term" value="P:neuronal stem cell population maintenance"/>
    <property type="evidence" value="ECO:0007669"/>
    <property type="project" value="UniProtKB-ARBA"/>
</dbReference>
<keyword evidence="4" id="KW-1003">Cell membrane</keyword>
<feature type="transmembrane region" description="Helical" evidence="26">
    <location>
        <begin position="752"/>
        <end position="771"/>
    </location>
</feature>
<dbReference type="PROSITE" id="PS50888">
    <property type="entry name" value="BHLH"/>
    <property type="match status" value="1"/>
</dbReference>
<keyword evidence="31" id="KW-1185">Reference proteome</keyword>
<name>A0ABD1KYC5_9TELE</name>
<dbReference type="InterPro" id="IPR036638">
    <property type="entry name" value="HLH_DNA-bd_sf"/>
</dbReference>
<dbReference type="GO" id="GO:0003677">
    <property type="term" value="F:DNA binding"/>
    <property type="evidence" value="ECO:0007669"/>
    <property type="project" value="UniProtKB-KW"/>
</dbReference>
<dbReference type="PRINTS" id="PR00248">
    <property type="entry name" value="GPCRMGR"/>
</dbReference>
<dbReference type="PANTHER" id="PTHR24061:SF3">
    <property type="entry name" value="TASTE RECEPTOR TYPE 1 MEMBER 1"/>
    <property type="match status" value="1"/>
</dbReference>
<evidence type="ECO:0000256" key="11">
    <source>
        <dbReference type="ARBA" id="ARBA00023015"/>
    </source>
</evidence>
<dbReference type="InterPro" id="IPR001828">
    <property type="entry name" value="ANF_lig-bd_rcpt"/>
</dbReference>
<dbReference type="GO" id="GO:0004930">
    <property type="term" value="F:G protein-coupled receptor activity"/>
    <property type="evidence" value="ECO:0007669"/>
    <property type="project" value="UniProtKB-KW"/>
</dbReference>
<evidence type="ECO:0000256" key="6">
    <source>
        <dbReference type="ARBA" id="ARBA00022692"/>
    </source>
</evidence>
<dbReference type="GO" id="GO:0050909">
    <property type="term" value="P:sensory perception of taste"/>
    <property type="evidence" value="ECO:0007669"/>
    <property type="project" value="UniProtKB-ARBA"/>
</dbReference>
<evidence type="ECO:0000256" key="25">
    <source>
        <dbReference type="SAM" id="MobiDB-lite"/>
    </source>
</evidence>
<keyword evidence="8" id="KW-0221">Differentiation</keyword>
<keyword evidence="13" id="KW-0238">DNA-binding</keyword>
<dbReference type="Pfam" id="PF01094">
    <property type="entry name" value="ANF_receptor"/>
    <property type="match status" value="1"/>
</dbReference>
<evidence type="ECO:0000259" key="29">
    <source>
        <dbReference type="PROSITE" id="PS50888"/>
    </source>
</evidence>
<comment type="function">
    <text evidence="22">Transcriptional repressor of genes that require a bHLH protein for their transcription. Plays an important role as neurogenesis negative regulator.</text>
</comment>
<dbReference type="FunFam" id="3.40.50.2300:FF:000016">
    <property type="entry name" value="Taste 1 receptor member 2"/>
    <property type="match status" value="1"/>
</dbReference>
<comment type="caution">
    <text evidence="30">The sequence shown here is derived from an EMBL/GenBank/DDBJ whole genome shotgun (WGS) entry which is preliminary data.</text>
</comment>
<evidence type="ECO:0000256" key="8">
    <source>
        <dbReference type="ARBA" id="ARBA00022782"/>
    </source>
</evidence>
<evidence type="ECO:0000256" key="12">
    <source>
        <dbReference type="ARBA" id="ARBA00023040"/>
    </source>
</evidence>
<feature type="transmembrane region" description="Helical" evidence="26">
    <location>
        <begin position="672"/>
        <end position="691"/>
    </location>
</feature>
<dbReference type="EMBL" id="JBHFQA010000001">
    <property type="protein sequence ID" value="KAL2104160.1"/>
    <property type="molecule type" value="Genomic_DNA"/>
</dbReference>
<proteinExistence type="inferred from homology"/>
<dbReference type="CDD" id="cd11461">
    <property type="entry name" value="bHLH-O_HES5"/>
    <property type="match status" value="1"/>
</dbReference>
<dbReference type="Gene3D" id="4.10.280.10">
    <property type="entry name" value="Helix-loop-helix DNA-binding domain"/>
    <property type="match status" value="1"/>
</dbReference>
<dbReference type="Pfam" id="PF07562">
    <property type="entry name" value="NCD3G"/>
    <property type="match status" value="1"/>
</dbReference>
<dbReference type="InterPro" id="IPR017979">
    <property type="entry name" value="GPCR_3_CS"/>
</dbReference>
<keyword evidence="10 26" id="KW-1133">Transmembrane helix</keyword>
<evidence type="ECO:0000256" key="27">
    <source>
        <dbReference type="SAM" id="SignalP"/>
    </source>
</evidence>
<dbReference type="GO" id="GO:0005634">
    <property type="term" value="C:nucleus"/>
    <property type="evidence" value="ECO:0007669"/>
    <property type="project" value="UniProtKB-SubCell"/>
</dbReference>
<evidence type="ECO:0000256" key="22">
    <source>
        <dbReference type="ARBA" id="ARBA00060201"/>
    </source>
</evidence>
<keyword evidence="9" id="KW-0524">Neurogenesis</keyword>
<dbReference type="SUPFAM" id="SSF47459">
    <property type="entry name" value="HLH, helix-loop-helix DNA-binding domain"/>
    <property type="match status" value="1"/>
</dbReference>
<dbReference type="InterPro" id="IPR000068">
    <property type="entry name" value="GPCR_3_Ca_sens_rcpt-rel"/>
</dbReference>
<keyword evidence="17" id="KW-0325">Glycoprotein</keyword>
<keyword evidence="5" id="KW-0678">Repressor</keyword>
<dbReference type="Gene3D" id="2.10.50.30">
    <property type="entry name" value="GPCR, family 3, nine cysteines domain"/>
    <property type="match status" value="1"/>
</dbReference>
<evidence type="ECO:0000256" key="4">
    <source>
        <dbReference type="ARBA" id="ARBA00022475"/>
    </source>
</evidence>
<dbReference type="Gene3D" id="3.40.50.2300">
    <property type="match status" value="2"/>
</dbReference>
<keyword evidence="14 26" id="KW-0472">Membrane</keyword>
<keyword evidence="11" id="KW-0805">Transcription regulation</keyword>
<dbReference type="FunFam" id="2.10.50.30:FF:000004">
    <property type="entry name" value="Taste receptor type 1 member 3-like protein"/>
    <property type="match status" value="1"/>
</dbReference>
<dbReference type="GO" id="GO:0045596">
    <property type="term" value="P:negative regulation of cell differentiation"/>
    <property type="evidence" value="ECO:0007669"/>
    <property type="project" value="UniProtKB-ARBA"/>
</dbReference>
<feature type="transmembrane region" description="Helical" evidence="26">
    <location>
        <begin position="595"/>
        <end position="616"/>
    </location>
</feature>
<evidence type="ECO:0000256" key="1">
    <source>
        <dbReference type="ARBA" id="ARBA00004123"/>
    </source>
</evidence>
<dbReference type="FunFam" id="4.10.280.10:FF:000033">
    <property type="entry name" value="Transcription factor HES-5"/>
    <property type="match status" value="1"/>
</dbReference>
<dbReference type="PROSITE" id="PS00981">
    <property type="entry name" value="G_PROTEIN_RECEP_F3_3"/>
    <property type="match status" value="1"/>
</dbReference>
<keyword evidence="15" id="KW-0804">Transcription</keyword>
<dbReference type="SUPFAM" id="SSF53822">
    <property type="entry name" value="Periplasmic binding protein-like I"/>
    <property type="match status" value="1"/>
</dbReference>
<feature type="compositionally biased region" description="Low complexity" evidence="25">
    <location>
        <begin position="921"/>
        <end position="932"/>
    </location>
</feature>
<keyword evidence="16" id="KW-0675">Receptor</keyword>
<keyword evidence="7 27" id="KW-0732">Signal</keyword>
<dbReference type="Pfam" id="PF00010">
    <property type="entry name" value="HLH"/>
    <property type="match status" value="1"/>
</dbReference>
<protein>
    <recommendedName>
        <fullName evidence="23">Transcription factor HES-5</fullName>
    </recommendedName>
    <alternativeName>
        <fullName evidence="24">Hairy and enhancer of split 5</fullName>
    </alternativeName>
</protein>
<dbReference type="InterPro" id="IPR000337">
    <property type="entry name" value="GPCR_3"/>
</dbReference>
<sequence>MGKVMMFLSLLLVSSTLWLPGAVLADGVGLQLSGDYYISGLFPLHNTDADVSGQPYLGDCKEGLSNKHGYHLLQALRFAVEEINNGTMSPDLLPGVTLGYDTYDTCSRPASTLATLGLLEQQGNGSQPGHRRAVAVVGPDSSSYSFTPAAALGAYLVPQISYEASNELLSNKYLYPAFFRTIPSDKNQVHAMIQILVRFNWTWIALLGSDNEYGLQGMQSLSELASDYGVCVAYKGVIPAYSKDTKERMKDMVQNIIKTKVNTVVVFSSKRIVRGFFNVIIEQNITDKVWIGTEDWSVATLVSGIPGIRSIGTVLGVSVKSSALSGFSEFEEQSLSVLNKSQGSNVTNTQSASCLQDTDLLTMASQNYPLLSYDLISSFNVYKAVYAIAHALHKTLGCSAGGCQPVEVNPWQVWKMLKTVRFSIRNTSVYFDENGDPPTGYDIVTWVWVGDDWALRVVGDYSPDPPALTIDSAQIPWWTGGMVPESLCSPECPEGHRKLMTGQHKCCFDCIACPAATFLNKTGETSCQSCELEEWSNAASEVCVARTLVYLPWKHPLAIALLLLLAATLLLTLGTALLFLLHLGTPVVKSAGGKTCLLMLLSLTAASSSTLCHFDHPSALGCLLKQPLYVFSITVCLSCITVRALQVVCIFKWSSKLPRSYETWSKNHGPEVVIAVVSALELLVSVLRVALDPPRPSQDYDFYFDKTVEECSKTMSAGAFTELLYVSALSILCFCLSYMGKDLPANYNEAKCVTFSLMMYMLSWISFFTFYSINREVYSMAMHLLLSRSLLLIRLPEKTGLHTQDMAPYTATLSPTYDSLSLSDKDRIKLRKPLVEKMRRDRINSCIEQLKSLLEREFHSQDPNAKLEKADILEMTVSFLKRQRQLGSDVLGQRDYSEGYSQCWKESVCDSSPSAAQILTASSSRAAPRSQPHSPPRSPQDFAASSSSSSPSSVLSISSPVISKQNSVSVIHHAASRRSVWRPWQ</sequence>
<evidence type="ECO:0000256" key="19">
    <source>
        <dbReference type="ARBA" id="ARBA00023242"/>
    </source>
</evidence>
<evidence type="ECO:0000256" key="20">
    <source>
        <dbReference type="ARBA" id="ARBA00023791"/>
    </source>
</evidence>
<evidence type="ECO:0000256" key="14">
    <source>
        <dbReference type="ARBA" id="ARBA00023136"/>
    </source>
</evidence>
<dbReference type="InterPro" id="IPR028082">
    <property type="entry name" value="Peripla_BP_I"/>
</dbReference>
<dbReference type="Proteomes" id="UP001591681">
    <property type="component" value="Unassembled WGS sequence"/>
</dbReference>
<dbReference type="SMART" id="SM00353">
    <property type="entry name" value="HLH"/>
    <property type="match status" value="1"/>
</dbReference>
<evidence type="ECO:0000256" key="2">
    <source>
        <dbReference type="ARBA" id="ARBA00004651"/>
    </source>
</evidence>
<dbReference type="PROSITE" id="PS50259">
    <property type="entry name" value="G_PROTEIN_RECEP_F3_4"/>
    <property type="match status" value="1"/>
</dbReference>
<evidence type="ECO:0000256" key="21">
    <source>
        <dbReference type="ARBA" id="ARBA00038492"/>
    </source>
</evidence>
<accession>A0ABD1KYC5</accession>
<evidence type="ECO:0000256" key="23">
    <source>
        <dbReference type="ARBA" id="ARBA00072975"/>
    </source>
</evidence>
<evidence type="ECO:0000256" key="7">
    <source>
        <dbReference type="ARBA" id="ARBA00022729"/>
    </source>
</evidence>
<dbReference type="InterPro" id="IPR011500">
    <property type="entry name" value="GPCR_3_9-Cys_dom"/>
</dbReference>
<evidence type="ECO:0000256" key="9">
    <source>
        <dbReference type="ARBA" id="ARBA00022902"/>
    </source>
</evidence>
<dbReference type="GO" id="GO:0048513">
    <property type="term" value="P:animal organ development"/>
    <property type="evidence" value="ECO:0007669"/>
    <property type="project" value="UniProtKB-ARBA"/>
</dbReference>
<comment type="subunit">
    <text evidence="20">Transcription repression requires formation of a complex with a corepressor protein of the Groucho/TLE family.</text>
</comment>
<evidence type="ECO:0000256" key="18">
    <source>
        <dbReference type="ARBA" id="ARBA00023224"/>
    </source>
</evidence>
<evidence type="ECO:0000259" key="28">
    <source>
        <dbReference type="PROSITE" id="PS50259"/>
    </source>
</evidence>
<evidence type="ECO:0000256" key="5">
    <source>
        <dbReference type="ARBA" id="ARBA00022491"/>
    </source>
</evidence>
<organism evidence="30 31">
    <name type="scientific">Coilia grayii</name>
    <name type="common">Gray's grenadier anchovy</name>
    <dbReference type="NCBI Taxonomy" id="363190"/>
    <lineage>
        <taxon>Eukaryota</taxon>
        <taxon>Metazoa</taxon>
        <taxon>Chordata</taxon>
        <taxon>Craniata</taxon>
        <taxon>Vertebrata</taxon>
        <taxon>Euteleostomi</taxon>
        <taxon>Actinopterygii</taxon>
        <taxon>Neopterygii</taxon>
        <taxon>Teleostei</taxon>
        <taxon>Clupei</taxon>
        <taxon>Clupeiformes</taxon>
        <taxon>Clupeoidei</taxon>
        <taxon>Engraulidae</taxon>
        <taxon>Coilinae</taxon>
        <taxon>Coilia</taxon>
    </lineage>
</organism>
<gene>
    <name evidence="30" type="ORF">ACEWY4_001028</name>
</gene>
<keyword evidence="19" id="KW-0539">Nucleus</keyword>
<evidence type="ECO:0000256" key="3">
    <source>
        <dbReference type="ARBA" id="ARBA00022473"/>
    </source>
</evidence>
<feature type="chain" id="PRO_5044814326" description="Transcription factor HES-5" evidence="27">
    <location>
        <begin position="26"/>
        <end position="985"/>
    </location>
</feature>
<keyword evidence="18" id="KW-0807">Transducer</keyword>
<dbReference type="InterPro" id="IPR017978">
    <property type="entry name" value="GPCR_3_C"/>
</dbReference>
<dbReference type="PANTHER" id="PTHR24061">
    <property type="entry name" value="CALCIUM-SENSING RECEPTOR-RELATED"/>
    <property type="match status" value="1"/>
</dbReference>
<feature type="transmembrane region" description="Helical" evidence="26">
    <location>
        <begin position="557"/>
        <end position="583"/>
    </location>
</feature>
<evidence type="ECO:0000256" key="17">
    <source>
        <dbReference type="ARBA" id="ARBA00023180"/>
    </source>
</evidence>